<reference evidence="2" key="1">
    <citation type="journal article" date="2020" name="Phytopathology">
        <title>Genome sequence and comparative analysis of Colletotrichum gloeosporioides isolated from Liriodendron leaves.</title>
        <authorList>
            <person name="Fu F.F."/>
            <person name="Hao Z."/>
            <person name="Wang P."/>
            <person name="Lu Y."/>
            <person name="Xue L.J."/>
            <person name="Wei G."/>
            <person name="Tian Y."/>
            <person name="Baishi H."/>
            <person name="Xu H."/>
            <person name="Shi J."/>
            <person name="Cheng T."/>
            <person name="Wang G."/>
            <person name="Yi Y."/>
            <person name="Chen J."/>
        </authorList>
    </citation>
    <scope>NUCLEOTIDE SEQUENCE</scope>
    <source>
        <strain evidence="2">Lc1</strain>
    </source>
</reference>
<dbReference type="GeneID" id="69021108"/>
<dbReference type="PANTHER" id="PTHR42060">
    <property type="entry name" value="NHL REPEAT-CONTAINING PROTEIN-RELATED"/>
    <property type="match status" value="1"/>
</dbReference>
<feature type="signal peptide" evidence="1">
    <location>
        <begin position="1"/>
        <end position="18"/>
    </location>
</feature>
<evidence type="ECO:0000313" key="2">
    <source>
        <dbReference type="EMBL" id="KAF3802758.1"/>
    </source>
</evidence>
<feature type="chain" id="PRO_5034492067" description="SMP-30/Gluconolactonase/LRE-like region domain-containing protein" evidence="1">
    <location>
        <begin position="19"/>
        <end position="316"/>
    </location>
</feature>
<dbReference type="AlphaFoldDB" id="A0A8H4FHS3"/>
<organism evidence="2 3">
    <name type="scientific">Colletotrichum gloeosporioides</name>
    <name type="common">Anthracnose fungus</name>
    <name type="synonym">Glomerella cingulata</name>
    <dbReference type="NCBI Taxonomy" id="474922"/>
    <lineage>
        <taxon>Eukaryota</taxon>
        <taxon>Fungi</taxon>
        <taxon>Dikarya</taxon>
        <taxon>Ascomycota</taxon>
        <taxon>Pezizomycotina</taxon>
        <taxon>Sordariomycetes</taxon>
        <taxon>Hypocreomycetidae</taxon>
        <taxon>Glomerellales</taxon>
        <taxon>Glomerellaceae</taxon>
        <taxon>Colletotrichum</taxon>
        <taxon>Colletotrichum gloeosporioides species complex</taxon>
    </lineage>
</organism>
<keyword evidence="1" id="KW-0732">Signal</keyword>
<dbReference type="InterPro" id="IPR052998">
    <property type="entry name" value="Hetero-Diels-Alderase-like"/>
</dbReference>
<dbReference type="SUPFAM" id="SSF63829">
    <property type="entry name" value="Calcium-dependent phosphotriesterase"/>
    <property type="match status" value="1"/>
</dbReference>
<accession>A0A8H4FHS3</accession>
<comment type="caution">
    <text evidence="2">The sequence shown here is derived from an EMBL/GenBank/DDBJ whole genome shotgun (WGS) entry which is preliminary data.</text>
</comment>
<sequence length="316" mass="32698">MLSSAFLAVVAAISSASAASVVSQLWNFTDYAVTIENSALRSNGQLLLTTFDNGSLYTIDTLRNGSRAELVTKLPGATAIGGITAISADKFAILGGVRGNNYSYTNESVYIVGFSDGESSKPTVNVVARLPDAVMLNGLASLPSKPHVVLATDSRLGSIFRIDTQTGASEVAITDDLFAAPANATIPIGINGIKIAGGYAYFTNTARTSFGRVSITEDGYKAGDVETLAVASGGYAWDDFVIDASGNIFAAQTQNALGQIFLNGTYVTIAGGGDTTFIHRPTSVAVSEDNKTLFVTTGGNAVDGVTYSGQVLAVEQ</sequence>
<dbReference type="EMBL" id="WVTB01000060">
    <property type="protein sequence ID" value="KAF3802758.1"/>
    <property type="molecule type" value="Genomic_DNA"/>
</dbReference>
<dbReference type="Proteomes" id="UP000613401">
    <property type="component" value="Unassembled WGS sequence"/>
</dbReference>
<dbReference type="InterPro" id="IPR011042">
    <property type="entry name" value="6-blade_b-propeller_TolB-like"/>
</dbReference>
<gene>
    <name evidence="2" type="ORF">GCG54_00013992</name>
</gene>
<proteinExistence type="predicted"/>
<dbReference type="RefSeq" id="XP_045261917.1">
    <property type="nucleotide sequence ID" value="XM_045413838.1"/>
</dbReference>
<keyword evidence="3" id="KW-1185">Reference proteome</keyword>
<dbReference type="Gene3D" id="2.120.10.30">
    <property type="entry name" value="TolB, C-terminal domain"/>
    <property type="match status" value="1"/>
</dbReference>
<evidence type="ECO:0000256" key="1">
    <source>
        <dbReference type="SAM" id="SignalP"/>
    </source>
</evidence>
<dbReference type="PANTHER" id="PTHR42060:SF1">
    <property type="entry name" value="NHL REPEAT-CONTAINING PROTEIN"/>
    <property type="match status" value="1"/>
</dbReference>
<reference evidence="2" key="2">
    <citation type="submission" date="2020-03" db="EMBL/GenBank/DDBJ databases">
        <authorList>
            <person name="Fu F.-F."/>
            <person name="Chen J."/>
        </authorList>
    </citation>
    <scope>NUCLEOTIDE SEQUENCE</scope>
    <source>
        <strain evidence="2">Lc1</strain>
    </source>
</reference>
<protein>
    <recommendedName>
        <fullName evidence="4">SMP-30/Gluconolactonase/LRE-like region domain-containing protein</fullName>
    </recommendedName>
</protein>
<evidence type="ECO:0008006" key="4">
    <source>
        <dbReference type="Google" id="ProtNLM"/>
    </source>
</evidence>
<name>A0A8H4FHS3_COLGL</name>
<evidence type="ECO:0000313" key="3">
    <source>
        <dbReference type="Proteomes" id="UP000613401"/>
    </source>
</evidence>